<dbReference type="PROSITE" id="PS50005">
    <property type="entry name" value="TPR"/>
    <property type="match status" value="3"/>
</dbReference>
<gene>
    <name evidence="4" type="ORF">AsAng_0060450</name>
</gene>
<dbReference type="PANTHER" id="PTHR44943">
    <property type="entry name" value="CELLULOSE SYNTHASE OPERON PROTEIN C"/>
    <property type="match status" value="1"/>
</dbReference>
<dbReference type="AlphaFoldDB" id="A0A916DWA5"/>
<dbReference type="InterPro" id="IPR011990">
    <property type="entry name" value="TPR-like_helical_dom_sf"/>
</dbReference>
<dbReference type="Pfam" id="PF13431">
    <property type="entry name" value="TPR_17"/>
    <property type="match status" value="1"/>
</dbReference>
<dbReference type="Gene3D" id="1.25.40.10">
    <property type="entry name" value="Tetratricopeptide repeat domain"/>
    <property type="match status" value="3"/>
</dbReference>
<dbReference type="Pfam" id="PF13432">
    <property type="entry name" value="TPR_16"/>
    <property type="match status" value="1"/>
</dbReference>
<keyword evidence="5" id="KW-1185">Reference proteome</keyword>
<organism evidence="4 5">
    <name type="scientific">Aureispira anguillae</name>
    <dbReference type="NCBI Taxonomy" id="2864201"/>
    <lineage>
        <taxon>Bacteria</taxon>
        <taxon>Pseudomonadati</taxon>
        <taxon>Bacteroidota</taxon>
        <taxon>Saprospiria</taxon>
        <taxon>Saprospirales</taxon>
        <taxon>Saprospiraceae</taxon>
        <taxon>Aureispira</taxon>
    </lineage>
</organism>
<protein>
    <submittedName>
        <fullName evidence="4">Tetratricopeptide repeat protein</fullName>
    </submittedName>
</protein>
<dbReference type="EMBL" id="AP026867">
    <property type="protein sequence ID" value="BDS15261.1"/>
    <property type="molecule type" value="Genomic_DNA"/>
</dbReference>
<dbReference type="Proteomes" id="UP001060919">
    <property type="component" value="Chromosome"/>
</dbReference>
<dbReference type="KEGG" id="aup:AsAng_0060450"/>
<dbReference type="InterPro" id="IPR051685">
    <property type="entry name" value="Ycf3/AcsC/BcsC/TPR_MFPF"/>
</dbReference>
<sequence>MRTLITFLIFVPFFLIAQEDIQQYNKGVKAHNANDYPTAIDCYQKCLAINPKNKDALNNIGIAYYNHSLEFFNQKDYDKSIEYCQKALKYNAKNPDIHYMIGLALRNQKKYTEAIASYSKAIELSEQPASLYAARAWIYNDLHQHKSRLADMKKAVEHEPTNAEYQFHCGKFKQEVSPEEFKTAGENYNKAIELNPNYVEAYTERAAFYMTFEKFEKALVDLKKAKELGADVSHLIEAAQFELEMQND</sequence>
<feature type="repeat" description="TPR" evidence="3">
    <location>
        <begin position="61"/>
        <end position="94"/>
    </location>
</feature>
<feature type="repeat" description="TPR" evidence="3">
    <location>
        <begin position="20"/>
        <end position="53"/>
    </location>
</feature>
<evidence type="ECO:0000256" key="3">
    <source>
        <dbReference type="PROSITE-ProRule" id="PRU00339"/>
    </source>
</evidence>
<dbReference type="SMART" id="SM00028">
    <property type="entry name" value="TPR"/>
    <property type="match status" value="6"/>
</dbReference>
<keyword evidence="2 3" id="KW-0802">TPR repeat</keyword>
<feature type="repeat" description="TPR" evidence="3">
    <location>
        <begin position="95"/>
        <end position="128"/>
    </location>
</feature>
<name>A0A916DWA5_9BACT</name>
<dbReference type="InterPro" id="IPR019734">
    <property type="entry name" value="TPR_rpt"/>
</dbReference>
<dbReference type="RefSeq" id="WP_264790429.1">
    <property type="nucleotide sequence ID" value="NZ_AP026867.1"/>
</dbReference>
<keyword evidence="1" id="KW-0677">Repeat</keyword>
<proteinExistence type="predicted"/>
<reference evidence="4" key="1">
    <citation type="submission" date="2022-09" db="EMBL/GenBank/DDBJ databases">
        <title>Aureispira anguillicida sp. nov., isolated from Leptocephalus of Japanese eel Anguilla japonica.</title>
        <authorList>
            <person name="Yuasa K."/>
            <person name="Mekata T."/>
            <person name="Ikunari K."/>
        </authorList>
    </citation>
    <scope>NUCLEOTIDE SEQUENCE</scope>
    <source>
        <strain evidence="4">EL160426</strain>
    </source>
</reference>
<dbReference type="Pfam" id="PF00515">
    <property type="entry name" value="TPR_1"/>
    <property type="match status" value="1"/>
</dbReference>
<dbReference type="PANTHER" id="PTHR44943:SF8">
    <property type="entry name" value="TPR REPEAT-CONTAINING PROTEIN MJ0263"/>
    <property type="match status" value="1"/>
</dbReference>
<evidence type="ECO:0000256" key="2">
    <source>
        <dbReference type="ARBA" id="ARBA00022803"/>
    </source>
</evidence>
<evidence type="ECO:0000313" key="5">
    <source>
        <dbReference type="Proteomes" id="UP001060919"/>
    </source>
</evidence>
<accession>A0A916DWA5</accession>
<evidence type="ECO:0000313" key="4">
    <source>
        <dbReference type="EMBL" id="BDS15261.1"/>
    </source>
</evidence>
<dbReference type="SUPFAM" id="SSF48452">
    <property type="entry name" value="TPR-like"/>
    <property type="match status" value="1"/>
</dbReference>
<evidence type="ECO:0000256" key="1">
    <source>
        <dbReference type="ARBA" id="ARBA00022737"/>
    </source>
</evidence>